<dbReference type="SUPFAM" id="SSF53850">
    <property type="entry name" value="Periplasmic binding protein-like II"/>
    <property type="match status" value="1"/>
</dbReference>
<comment type="caution">
    <text evidence="5">The sequence shown here is derived from an EMBL/GenBank/DDBJ whole genome shotgun (WGS) entry which is preliminary data.</text>
</comment>
<dbReference type="PROSITE" id="PS51257">
    <property type="entry name" value="PROKAR_LIPOPROTEIN"/>
    <property type="match status" value="1"/>
</dbReference>
<keyword evidence="3" id="KW-0732">Signal</keyword>
<evidence type="ECO:0000259" key="4">
    <source>
        <dbReference type="Pfam" id="PF12010"/>
    </source>
</evidence>
<keyword evidence="1" id="KW-0175">Coiled coil</keyword>
<sequence length="533" mass="59425">MLHKQRTVIMAMLLTLVMVLSACSGNNGGGNGNNGGNAEPANAQAAESTGNAAEPAAAGSEGGADTTEEVALKMIFVGPKPADYDAVFAELNKKLKEKINATLEGEFLDWSDWAQKYPLKLAANEDFDLIYSANWAGYHDQALKGGFLEITEDMIAKYLPKTLEAMPQVSWDQAKVNGKLYMVPQNRGESVEKLILYREDLRKKYNLPAIDSPEAYATYLKTVAEKEKGIAPFTPETGDWKYHNLDRVLLKQQNEWNMFDLDMPFAFKLSDAKGQVFNVYQTQEFKNLLAYYKDLADNNAWAKNVLNSKDDHQQKFKQGLTASITHNNGTLGNLMTQMKQENSPYEVALADVTPDKAKSIAISTQNGTSIHATSKHPERALMLIDLMQNDKEIHDLIMYGVQGVHYEPVGDTVFKATDKNANFTGFSNWSFNSPLNRDNEAFPREASDLVAKWESGVYHYPLETFVFDNTKVKNELANIGNVMLRYALPLEYGVVKDVDKGLAELNEQLEDAGVEKVRQELQAQIDAFLAAQQ</sequence>
<protein>
    <submittedName>
        <fullName evidence="5">Putative aldouronate transport system substrate-binding protein</fullName>
    </submittedName>
</protein>
<dbReference type="Proteomes" id="UP000323257">
    <property type="component" value="Unassembled WGS sequence"/>
</dbReference>
<evidence type="ECO:0000256" key="2">
    <source>
        <dbReference type="SAM" id="MobiDB-lite"/>
    </source>
</evidence>
<dbReference type="Gene3D" id="3.40.190.10">
    <property type="entry name" value="Periplasmic binding protein-like II"/>
    <property type="match status" value="2"/>
</dbReference>
<evidence type="ECO:0000256" key="3">
    <source>
        <dbReference type="SAM" id="SignalP"/>
    </source>
</evidence>
<feature type="signal peptide" evidence="3">
    <location>
        <begin position="1"/>
        <end position="22"/>
    </location>
</feature>
<feature type="chain" id="PRO_5038699460" evidence="3">
    <location>
        <begin position="23"/>
        <end position="533"/>
    </location>
</feature>
<dbReference type="RefSeq" id="WP_187434110.1">
    <property type="nucleotide sequence ID" value="NZ_VNHS01000003.1"/>
</dbReference>
<dbReference type="AlphaFoldDB" id="A0A5S5CDH4"/>
<dbReference type="Pfam" id="PF12010">
    <property type="entry name" value="DUF3502"/>
    <property type="match status" value="1"/>
</dbReference>
<gene>
    <name evidence="5" type="ORF">BCM02_10337</name>
</gene>
<evidence type="ECO:0000313" key="6">
    <source>
        <dbReference type="Proteomes" id="UP000323257"/>
    </source>
</evidence>
<name>A0A5S5CDH4_9BACL</name>
<reference evidence="5 6" key="1">
    <citation type="submission" date="2019-07" db="EMBL/GenBank/DDBJ databases">
        <title>Genomic Encyclopedia of Type Strains, Phase III (KMG-III): the genomes of soil and plant-associated and newly described type strains.</title>
        <authorList>
            <person name="Whitman W."/>
        </authorList>
    </citation>
    <scope>NUCLEOTIDE SEQUENCE [LARGE SCALE GENOMIC DNA]</scope>
    <source>
        <strain evidence="5 6">BL24</strain>
    </source>
</reference>
<evidence type="ECO:0000313" key="5">
    <source>
        <dbReference type="EMBL" id="TYP76376.1"/>
    </source>
</evidence>
<proteinExistence type="predicted"/>
<feature type="compositionally biased region" description="Low complexity" evidence="2">
    <location>
        <begin position="45"/>
        <end position="59"/>
    </location>
</feature>
<evidence type="ECO:0000256" key="1">
    <source>
        <dbReference type="SAM" id="Coils"/>
    </source>
</evidence>
<dbReference type="EMBL" id="VNHS01000003">
    <property type="protein sequence ID" value="TYP76376.1"/>
    <property type="molecule type" value="Genomic_DNA"/>
</dbReference>
<feature type="domain" description="DUF3502" evidence="4">
    <location>
        <begin position="461"/>
        <end position="530"/>
    </location>
</feature>
<keyword evidence="6" id="KW-1185">Reference proteome</keyword>
<organism evidence="5 6">
    <name type="scientific">Paenibacillus methanolicus</name>
    <dbReference type="NCBI Taxonomy" id="582686"/>
    <lineage>
        <taxon>Bacteria</taxon>
        <taxon>Bacillati</taxon>
        <taxon>Bacillota</taxon>
        <taxon>Bacilli</taxon>
        <taxon>Bacillales</taxon>
        <taxon>Paenibacillaceae</taxon>
        <taxon>Paenibacillus</taxon>
    </lineage>
</organism>
<accession>A0A5S5CDH4</accession>
<feature type="coiled-coil region" evidence="1">
    <location>
        <begin position="495"/>
        <end position="522"/>
    </location>
</feature>
<feature type="region of interest" description="Disordered" evidence="2">
    <location>
        <begin position="31"/>
        <end position="64"/>
    </location>
</feature>
<dbReference type="InterPro" id="IPR022627">
    <property type="entry name" value="DUF3502"/>
</dbReference>